<dbReference type="PROSITE" id="PS00518">
    <property type="entry name" value="ZF_RING_1"/>
    <property type="match status" value="1"/>
</dbReference>
<dbReference type="Gene3D" id="3.30.40.10">
    <property type="entry name" value="Zinc/RING finger domain, C3HC4 (zinc finger)"/>
    <property type="match status" value="1"/>
</dbReference>
<feature type="transmembrane region" description="Helical" evidence="8">
    <location>
        <begin position="239"/>
        <end position="255"/>
    </location>
</feature>
<keyword evidence="2" id="KW-0528">Neurotoxin</keyword>
<keyword evidence="4 7" id="KW-0863">Zinc-finger</keyword>
<evidence type="ECO:0000256" key="6">
    <source>
        <dbReference type="ARBA" id="ARBA00034460"/>
    </source>
</evidence>
<sequence>TSIDDITPPLRDLCDEITCPICLESFKDPVTITTCGHNFCRACLSCYCQGTERGGVGTPCPQCRKTFHHGQNIIPNRPLANVVQIAEKFRRAEEENPGKANLCEKYHRPVKISCQHQTVLHCAICGTTKPHNSNHGSSTMQKANDVNKVSNIKFLLVWIRIASSPPFPLREQEKHKSRVFFCFFSLILGYISSYRHKFKFMLILYTIPYLIAILHFLYSFSPLNFLSFILFISSQFRSLYLYSLSVLFPAVYYLFSLNKISPVITDWTNITLDPNTAHPQITLFLDGKTAELGERCQELPNNPERFDLLAAVLGHEEFKEGRHFWEVNVESQKEWAVGICQKSVKRKDSFSLNTEEGVSMLGRWRGNYRFSLPPSPLPHIPDKKLKRIRVCLNCAAGKVSFFDAETGTLLYSTTSFPGENVLPFFCYAHCTVPIVVGL</sequence>
<dbReference type="PRINTS" id="PR01407">
    <property type="entry name" value="BUTYPHLNCDUF"/>
</dbReference>
<dbReference type="SUPFAM" id="SSF49899">
    <property type="entry name" value="Concanavalin A-like lectins/glucanases"/>
    <property type="match status" value="1"/>
</dbReference>
<keyword evidence="3" id="KW-0479">Metal-binding</keyword>
<dbReference type="PROSITE" id="PS50089">
    <property type="entry name" value="ZF_RING_2"/>
    <property type="match status" value="1"/>
</dbReference>
<feature type="transmembrane region" description="Helical" evidence="8">
    <location>
        <begin position="202"/>
        <end position="232"/>
    </location>
</feature>
<evidence type="ECO:0000259" key="9">
    <source>
        <dbReference type="PROSITE" id="PS50089"/>
    </source>
</evidence>
<dbReference type="InterPro" id="IPR027370">
    <property type="entry name" value="Znf-RING_euk"/>
</dbReference>
<comment type="similarity">
    <text evidence="1">Belongs to the ohanin/vespryn family.</text>
</comment>
<evidence type="ECO:0000256" key="3">
    <source>
        <dbReference type="ARBA" id="ARBA00022723"/>
    </source>
</evidence>
<dbReference type="InterPro" id="IPR017907">
    <property type="entry name" value="Znf_RING_CS"/>
</dbReference>
<dbReference type="InterPro" id="IPR006574">
    <property type="entry name" value="PRY"/>
</dbReference>
<reference evidence="11" key="2">
    <citation type="submission" date="2025-09" db="UniProtKB">
        <authorList>
            <consortium name="Ensembl"/>
        </authorList>
    </citation>
    <scope>IDENTIFICATION</scope>
</reference>
<dbReference type="SMART" id="SM00589">
    <property type="entry name" value="PRY"/>
    <property type="match status" value="1"/>
</dbReference>
<dbReference type="PROSITE" id="PS50188">
    <property type="entry name" value="B302_SPRY"/>
    <property type="match status" value="1"/>
</dbReference>
<evidence type="ECO:0000256" key="5">
    <source>
        <dbReference type="ARBA" id="ARBA00022833"/>
    </source>
</evidence>
<dbReference type="InterPro" id="IPR001841">
    <property type="entry name" value="Znf_RING"/>
</dbReference>
<evidence type="ECO:0000313" key="12">
    <source>
        <dbReference type="Proteomes" id="UP000472273"/>
    </source>
</evidence>
<name>A0A670Z9F0_PSETE</name>
<dbReference type="AlphaFoldDB" id="A0A670Z9F0"/>
<comment type="function">
    <text evidence="6">Neurotoxin that produces dose-dependent hypolocomotion and hyperalgesia in mice. May directly act on the central nervous system, as it is 6500-fold more potent when administered intracerebroventricularly than intraperitoneal.</text>
</comment>
<keyword evidence="8" id="KW-0472">Membrane</keyword>
<evidence type="ECO:0008006" key="13">
    <source>
        <dbReference type="Google" id="ProtNLM"/>
    </source>
</evidence>
<feature type="domain" description="RING-type" evidence="9">
    <location>
        <begin position="19"/>
        <end position="64"/>
    </location>
</feature>
<evidence type="ECO:0000256" key="4">
    <source>
        <dbReference type="ARBA" id="ARBA00022771"/>
    </source>
</evidence>
<dbReference type="PANTHER" id="PTHR24103">
    <property type="entry name" value="E3 UBIQUITIN-PROTEIN LIGASE TRIM"/>
    <property type="match status" value="1"/>
</dbReference>
<organism evidence="11 12">
    <name type="scientific">Pseudonaja textilis</name>
    <name type="common">Eastern brown snake</name>
    <dbReference type="NCBI Taxonomy" id="8673"/>
    <lineage>
        <taxon>Eukaryota</taxon>
        <taxon>Metazoa</taxon>
        <taxon>Chordata</taxon>
        <taxon>Craniata</taxon>
        <taxon>Vertebrata</taxon>
        <taxon>Euteleostomi</taxon>
        <taxon>Lepidosauria</taxon>
        <taxon>Squamata</taxon>
        <taxon>Bifurcata</taxon>
        <taxon>Unidentata</taxon>
        <taxon>Episquamata</taxon>
        <taxon>Toxicofera</taxon>
        <taxon>Serpentes</taxon>
        <taxon>Colubroidea</taxon>
        <taxon>Elapidae</taxon>
        <taxon>Hydrophiinae</taxon>
        <taxon>Pseudonaja</taxon>
    </lineage>
</organism>
<dbReference type="Pfam" id="PF00622">
    <property type="entry name" value="SPRY"/>
    <property type="match status" value="1"/>
</dbReference>
<protein>
    <recommendedName>
        <fullName evidence="13">Tripartite motif containing 69</fullName>
    </recommendedName>
</protein>
<dbReference type="SUPFAM" id="SSF57850">
    <property type="entry name" value="RING/U-box"/>
    <property type="match status" value="1"/>
</dbReference>
<keyword evidence="12" id="KW-1185">Reference proteome</keyword>
<dbReference type="SMART" id="SM00184">
    <property type="entry name" value="RING"/>
    <property type="match status" value="1"/>
</dbReference>
<evidence type="ECO:0000256" key="7">
    <source>
        <dbReference type="PROSITE-ProRule" id="PRU00175"/>
    </source>
</evidence>
<dbReference type="Gene3D" id="2.60.120.920">
    <property type="match status" value="1"/>
</dbReference>
<accession>A0A670Z9F0</accession>
<reference evidence="11" key="1">
    <citation type="submission" date="2025-08" db="UniProtKB">
        <authorList>
            <consortium name="Ensembl"/>
        </authorList>
    </citation>
    <scope>IDENTIFICATION</scope>
</reference>
<dbReference type="GeneTree" id="ENSGT01030000234669"/>
<dbReference type="InterPro" id="IPR050143">
    <property type="entry name" value="TRIM/RBCC"/>
</dbReference>
<proteinExistence type="inferred from homology"/>
<keyword evidence="8" id="KW-1133">Transmembrane helix</keyword>
<keyword evidence="2" id="KW-0800">Toxin</keyword>
<keyword evidence="5" id="KW-0862">Zinc</keyword>
<evidence type="ECO:0000259" key="10">
    <source>
        <dbReference type="PROSITE" id="PS50188"/>
    </source>
</evidence>
<dbReference type="InterPro" id="IPR003877">
    <property type="entry name" value="SPRY_dom"/>
</dbReference>
<dbReference type="Pfam" id="PF13445">
    <property type="entry name" value="zf-RING_UBOX"/>
    <property type="match status" value="1"/>
</dbReference>
<dbReference type="InterPro" id="IPR013083">
    <property type="entry name" value="Znf_RING/FYVE/PHD"/>
</dbReference>
<evidence type="ECO:0000256" key="1">
    <source>
        <dbReference type="ARBA" id="ARBA00009651"/>
    </source>
</evidence>
<dbReference type="SMART" id="SM00449">
    <property type="entry name" value="SPRY"/>
    <property type="match status" value="1"/>
</dbReference>
<evidence type="ECO:0000256" key="2">
    <source>
        <dbReference type="ARBA" id="ARBA00022699"/>
    </source>
</evidence>
<dbReference type="Ensembl" id="ENSPTXT00000021037.1">
    <property type="protein sequence ID" value="ENSPTXP00000020415.1"/>
    <property type="gene ID" value="ENSPTXG00000014108.1"/>
</dbReference>
<evidence type="ECO:0000256" key="8">
    <source>
        <dbReference type="SAM" id="Phobius"/>
    </source>
</evidence>
<evidence type="ECO:0000313" key="11">
    <source>
        <dbReference type="Ensembl" id="ENSPTXP00000020415.1"/>
    </source>
</evidence>
<dbReference type="Pfam" id="PF13765">
    <property type="entry name" value="PRY"/>
    <property type="match status" value="1"/>
</dbReference>
<dbReference type="InterPro" id="IPR003879">
    <property type="entry name" value="Butyrophylin_SPRY"/>
</dbReference>
<keyword evidence="8" id="KW-0812">Transmembrane</keyword>
<dbReference type="GO" id="GO:0008270">
    <property type="term" value="F:zinc ion binding"/>
    <property type="evidence" value="ECO:0007669"/>
    <property type="project" value="UniProtKB-KW"/>
</dbReference>
<dbReference type="InterPro" id="IPR013320">
    <property type="entry name" value="ConA-like_dom_sf"/>
</dbReference>
<dbReference type="InterPro" id="IPR043136">
    <property type="entry name" value="B30.2/SPRY_sf"/>
</dbReference>
<feature type="domain" description="B30.2/SPRY" evidence="10">
    <location>
        <begin position="250"/>
        <end position="438"/>
    </location>
</feature>
<feature type="transmembrane region" description="Helical" evidence="8">
    <location>
        <begin position="179"/>
        <end position="196"/>
    </location>
</feature>
<dbReference type="Proteomes" id="UP000472273">
    <property type="component" value="Unplaced"/>
</dbReference>
<dbReference type="InterPro" id="IPR001870">
    <property type="entry name" value="B30.2/SPRY"/>
</dbReference>